<keyword evidence="8" id="KW-1185">Reference proteome</keyword>
<evidence type="ECO:0000313" key="7">
    <source>
        <dbReference type="EMBL" id="RAL25773.1"/>
    </source>
</evidence>
<evidence type="ECO:0000256" key="3">
    <source>
        <dbReference type="ARBA" id="ARBA00023136"/>
    </source>
</evidence>
<dbReference type="InterPro" id="IPR001460">
    <property type="entry name" value="PCN-bd_Tpept"/>
</dbReference>
<evidence type="ECO:0000313" key="8">
    <source>
        <dbReference type="Proteomes" id="UP000251213"/>
    </source>
</evidence>
<dbReference type="InterPro" id="IPR005311">
    <property type="entry name" value="PBP_dimer"/>
</dbReference>
<reference evidence="7 8" key="1">
    <citation type="submission" date="2018-06" db="EMBL/GenBank/DDBJ databases">
        <title>Thermoflavimicrobium daqus sp. nov., a thermophilic microbe isolated from Moutai-flavour Daqu.</title>
        <authorList>
            <person name="Wang X."/>
            <person name="Zhou H."/>
        </authorList>
    </citation>
    <scope>NUCLEOTIDE SEQUENCE [LARGE SCALE GENOMIC DNA]</scope>
    <source>
        <strain evidence="7 8">FBKL4.011</strain>
    </source>
</reference>
<keyword evidence="3 4" id="KW-0472">Membrane</keyword>
<dbReference type="InterPro" id="IPR012338">
    <property type="entry name" value="Beta-lactam/transpept-like"/>
</dbReference>
<protein>
    <recommendedName>
        <fullName evidence="9">Serine-type D-Ala-D-Ala carboxypeptidase</fullName>
    </recommendedName>
</protein>
<dbReference type="PANTHER" id="PTHR30627">
    <property type="entry name" value="PEPTIDOGLYCAN D,D-TRANSPEPTIDASE"/>
    <property type="match status" value="1"/>
</dbReference>
<dbReference type="SUPFAM" id="SSF56601">
    <property type="entry name" value="beta-lactamase/transpeptidase-like"/>
    <property type="match status" value="1"/>
</dbReference>
<feature type="domain" description="Penicillin-binding protein transpeptidase" evidence="5">
    <location>
        <begin position="271"/>
        <end position="582"/>
    </location>
</feature>
<feature type="transmembrane region" description="Helical" evidence="4">
    <location>
        <begin position="6"/>
        <end position="25"/>
    </location>
</feature>
<dbReference type="GO" id="GO:0008658">
    <property type="term" value="F:penicillin binding"/>
    <property type="evidence" value="ECO:0007669"/>
    <property type="project" value="InterPro"/>
</dbReference>
<dbReference type="Pfam" id="PF00905">
    <property type="entry name" value="Transpeptidase"/>
    <property type="match status" value="1"/>
</dbReference>
<evidence type="ECO:0008006" key="9">
    <source>
        <dbReference type="Google" id="ProtNLM"/>
    </source>
</evidence>
<feature type="domain" description="Penicillin-binding protein dimerisation" evidence="6">
    <location>
        <begin position="55"/>
        <end position="227"/>
    </location>
</feature>
<evidence type="ECO:0000256" key="4">
    <source>
        <dbReference type="SAM" id="Phobius"/>
    </source>
</evidence>
<dbReference type="AlphaFoldDB" id="A0A364K655"/>
<dbReference type="Gene3D" id="3.90.1310.10">
    <property type="entry name" value="Penicillin-binding protein 2a (Domain 2)"/>
    <property type="match status" value="1"/>
</dbReference>
<dbReference type="SUPFAM" id="SSF56519">
    <property type="entry name" value="Penicillin binding protein dimerisation domain"/>
    <property type="match status" value="1"/>
</dbReference>
<comment type="subcellular location">
    <subcellularLocation>
        <location evidence="1">Membrane</location>
    </subcellularLocation>
</comment>
<comment type="similarity">
    <text evidence="2">Belongs to the transpeptidase family.</text>
</comment>
<dbReference type="Proteomes" id="UP000251213">
    <property type="component" value="Unassembled WGS sequence"/>
</dbReference>
<name>A0A364K655_9BACL</name>
<keyword evidence="4" id="KW-1133">Transmembrane helix</keyword>
<evidence type="ECO:0000259" key="6">
    <source>
        <dbReference type="Pfam" id="PF03717"/>
    </source>
</evidence>
<sequence length="609" mass="68667">MRIRGWFVSAGLVLGLMFIMVRLFMIQVVSTRSFSALEADLIQKADAIHQKEVIINSGRGEIIDQVGRSFVGEENLRLFVFPQTEQQLYLRRKQFLQLSRLLGYQKDVLFREMTHLTKPTILTTINGKELILNQVQKTEINKLKIPGVFVVNSDNRVRNKPSAQQVIGRIGRNPSLIKNLYSKEIQSGKYSLQSYIGVTGLEAAFESFLHSEAEKVLNYTTDGRGKALVGAKLFFKEKNSLDPSYSIKTTLNKDIQTRIDKILEEEHVEEGAVVIQEIQTGNILAMSSRPSGNGSSQMKNPWDNRAIMEATPGSIFKTVVAIAALEEGVVRPDTVFHCKGHLQKYKLTDDHKSGHGKITFTEAYAKSCNIVFGQVAEKLGGEKIEAYARRLGLGQEVIWSGKVFKDKEFHQLPQEQTGVIFANNEAKKDLGAVVQAGIGQRDVKLTPIQATNMITSLFHRGKVIRPRIVTAIYDQNGKIYYSFVNQYLPNQKPLKARTINEMQRMMRMVVKGGTATSLNQAKWSLAGKTGTAQVGKDNSLYNKWMIGFGPFAHPKYAVAVVIHSIKTEDDIRAKKIFQKVMDEMFLYENRDKTTKHKIKKRNNPSRLSH</sequence>
<reference evidence="7 8" key="2">
    <citation type="submission" date="2018-06" db="EMBL/GenBank/DDBJ databases">
        <authorList>
            <person name="Zhirakovskaya E."/>
        </authorList>
    </citation>
    <scope>NUCLEOTIDE SEQUENCE [LARGE SCALE GENOMIC DNA]</scope>
    <source>
        <strain evidence="7 8">FBKL4.011</strain>
    </source>
</reference>
<evidence type="ECO:0000259" key="5">
    <source>
        <dbReference type="Pfam" id="PF00905"/>
    </source>
</evidence>
<dbReference type="GO" id="GO:0005886">
    <property type="term" value="C:plasma membrane"/>
    <property type="evidence" value="ECO:0007669"/>
    <property type="project" value="TreeGrafter"/>
</dbReference>
<comment type="caution">
    <text evidence="7">The sequence shown here is derived from an EMBL/GenBank/DDBJ whole genome shotgun (WGS) entry which is preliminary data.</text>
</comment>
<dbReference type="GO" id="GO:0071555">
    <property type="term" value="P:cell wall organization"/>
    <property type="evidence" value="ECO:0007669"/>
    <property type="project" value="TreeGrafter"/>
</dbReference>
<accession>A0A364K655</accession>
<dbReference type="RefSeq" id="WP_113658387.1">
    <property type="nucleotide sequence ID" value="NZ_KZ845665.1"/>
</dbReference>
<dbReference type="InterPro" id="IPR050515">
    <property type="entry name" value="Beta-lactam/transpept"/>
</dbReference>
<proteinExistence type="inferred from homology"/>
<dbReference type="PANTHER" id="PTHR30627:SF24">
    <property type="entry name" value="PENICILLIN-BINDING PROTEIN 4B"/>
    <property type="match status" value="1"/>
</dbReference>
<dbReference type="EMBL" id="QJKK01000003">
    <property type="protein sequence ID" value="RAL25773.1"/>
    <property type="molecule type" value="Genomic_DNA"/>
</dbReference>
<dbReference type="OrthoDB" id="2985542at2"/>
<dbReference type="Pfam" id="PF03717">
    <property type="entry name" value="PBP_dimer"/>
    <property type="match status" value="1"/>
</dbReference>
<gene>
    <name evidence="7" type="ORF">DL897_06775</name>
</gene>
<dbReference type="InterPro" id="IPR036138">
    <property type="entry name" value="PBP_dimer_sf"/>
</dbReference>
<keyword evidence="4" id="KW-0812">Transmembrane</keyword>
<evidence type="ECO:0000256" key="1">
    <source>
        <dbReference type="ARBA" id="ARBA00004370"/>
    </source>
</evidence>
<dbReference type="GO" id="GO:0071972">
    <property type="term" value="F:peptidoglycan L,D-transpeptidase activity"/>
    <property type="evidence" value="ECO:0007669"/>
    <property type="project" value="TreeGrafter"/>
</dbReference>
<evidence type="ECO:0000256" key="2">
    <source>
        <dbReference type="ARBA" id="ARBA00007171"/>
    </source>
</evidence>
<organism evidence="7 8">
    <name type="scientific">Thermoflavimicrobium daqui</name>
    <dbReference type="NCBI Taxonomy" id="2137476"/>
    <lineage>
        <taxon>Bacteria</taxon>
        <taxon>Bacillati</taxon>
        <taxon>Bacillota</taxon>
        <taxon>Bacilli</taxon>
        <taxon>Bacillales</taxon>
        <taxon>Thermoactinomycetaceae</taxon>
        <taxon>Thermoflavimicrobium</taxon>
    </lineage>
</organism>
<dbReference type="Gene3D" id="3.40.710.10">
    <property type="entry name" value="DD-peptidase/beta-lactamase superfamily"/>
    <property type="match status" value="1"/>
</dbReference>